<dbReference type="RefSeq" id="WP_167202857.1">
    <property type="nucleotide sequence ID" value="NZ_CP063989.1"/>
</dbReference>
<evidence type="ECO:0008006" key="3">
    <source>
        <dbReference type="Google" id="ProtNLM"/>
    </source>
</evidence>
<proteinExistence type="predicted"/>
<gene>
    <name evidence="1" type="ORF">ID810_01760</name>
</gene>
<protein>
    <recommendedName>
        <fullName evidence="3">Transcriptional regulator, AbiEi antitoxin, Type IV TA system</fullName>
    </recommendedName>
</protein>
<organism evidence="1 2">
    <name type="scientific">Actinomyces respiraculi</name>
    <dbReference type="NCBI Taxonomy" id="2744574"/>
    <lineage>
        <taxon>Bacteria</taxon>
        <taxon>Bacillati</taxon>
        <taxon>Actinomycetota</taxon>
        <taxon>Actinomycetes</taxon>
        <taxon>Actinomycetales</taxon>
        <taxon>Actinomycetaceae</taxon>
        <taxon>Actinomyces</taxon>
    </lineage>
</organism>
<reference evidence="1 2" key="1">
    <citation type="submission" date="2020-11" db="EMBL/GenBank/DDBJ databases">
        <title>Actinomyces sp. ZJ750.</title>
        <authorList>
            <person name="Zhou J."/>
        </authorList>
    </citation>
    <scope>NUCLEOTIDE SEQUENCE [LARGE SCALE GENOMIC DNA]</scope>
    <source>
        <strain evidence="1 2">ZJ750</strain>
    </source>
</reference>
<sequence length="364" mass="40145">MLEGMRTAGQLRRRADDGDLAIEGGLLDGHLVRVKRNVYVDAPASPGTWLARASQHDALVEAVRRDGDDGVVALESAVMLHGGRVWETTSSLHLVVGYHSEGLRAVHFSEHIRDLGPAARRRALRSRPVIRHCWPVDDDDVVIIDGLRVTSLARTMEDCARFLPADAAMVAVDSLLAIGSGACAPGERDGAGRPWDRAEEINTAANVLRAEVAQRLKDRPRQRGVRRARAVIAAGSPWSQSAYETELRRLCLVNGVVPPMPQMPVRTPWATYFIDLGWWGLRKGAEVDGDVKLEGDPEAELERRAARDLDVHDMGIDLAHFTTEDVRDPARVMEKLGVLLPPSAFTAVPAESLRTPWERRSVEW</sequence>
<dbReference type="Proteomes" id="UP000594637">
    <property type="component" value="Chromosome"/>
</dbReference>
<evidence type="ECO:0000313" key="2">
    <source>
        <dbReference type="Proteomes" id="UP000594637"/>
    </source>
</evidence>
<dbReference type="EMBL" id="CP063989">
    <property type="protein sequence ID" value="QPL05739.1"/>
    <property type="molecule type" value="Genomic_DNA"/>
</dbReference>
<dbReference type="AlphaFoldDB" id="A0A7T0PWH5"/>
<accession>A0A7T0PWH5</accession>
<name>A0A7T0PWH5_9ACTO</name>
<evidence type="ECO:0000313" key="1">
    <source>
        <dbReference type="EMBL" id="QPL05739.1"/>
    </source>
</evidence>
<keyword evidence="2" id="KW-1185">Reference proteome</keyword>
<dbReference type="KEGG" id="arep:ID810_01760"/>